<accession>A0A955LBU4</accession>
<dbReference type="EMBL" id="JAGQLF010000087">
    <property type="protein sequence ID" value="MCA9387315.1"/>
    <property type="molecule type" value="Genomic_DNA"/>
</dbReference>
<dbReference type="PANTHER" id="PTHR11229:SF16">
    <property type="entry name" value="LARGE RIBOSOMAL SUBUNIT PROTEIN UL3C"/>
    <property type="match status" value="1"/>
</dbReference>
<dbReference type="Pfam" id="PF00297">
    <property type="entry name" value="Ribosomal_L3"/>
    <property type="match status" value="1"/>
</dbReference>
<proteinExistence type="inferred from homology"/>
<dbReference type="AlphaFoldDB" id="A0A955LBU4"/>
<feature type="non-terminal residue" evidence="10">
    <location>
        <position position="1"/>
    </location>
</feature>
<dbReference type="InterPro" id="IPR000597">
    <property type="entry name" value="Ribosomal_uL3"/>
</dbReference>
<dbReference type="NCBIfam" id="TIGR03625">
    <property type="entry name" value="L3_bact"/>
    <property type="match status" value="1"/>
</dbReference>
<dbReference type="GO" id="GO:0022625">
    <property type="term" value="C:cytosolic large ribosomal subunit"/>
    <property type="evidence" value="ECO:0007669"/>
    <property type="project" value="TreeGrafter"/>
</dbReference>
<dbReference type="GO" id="GO:0019843">
    <property type="term" value="F:rRNA binding"/>
    <property type="evidence" value="ECO:0007669"/>
    <property type="project" value="UniProtKB-KW"/>
</dbReference>
<comment type="subunit">
    <text evidence="8">Part of the 50S ribosomal subunit. Forms a cluster with proteins L14 and L19.</text>
</comment>
<keyword evidence="5 7" id="KW-0687">Ribonucleoprotein</keyword>
<reference evidence="10" key="1">
    <citation type="submission" date="2020-04" db="EMBL/GenBank/DDBJ databases">
        <authorList>
            <person name="Zhang T."/>
        </authorList>
    </citation>
    <scope>NUCLEOTIDE SEQUENCE</scope>
    <source>
        <strain evidence="10">HKST-UBA09</strain>
    </source>
</reference>
<keyword evidence="4 7" id="KW-0689">Ribosomal protein</keyword>
<dbReference type="PROSITE" id="PS00474">
    <property type="entry name" value="RIBOSOMAL_L3"/>
    <property type="match status" value="1"/>
</dbReference>
<dbReference type="FunFam" id="2.40.30.10:FF:000004">
    <property type="entry name" value="50S ribosomal protein L3"/>
    <property type="match status" value="1"/>
</dbReference>
<keyword evidence="3 8" id="KW-0694">RNA-binding</keyword>
<comment type="caution">
    <text evidence="10">The sequence shown here is derived from an EMBL/GenBank/DDBJ whole genome shotgun (WGS) entry which is preliminary data.</text>
</comment>
<dbReference type="InterPro" id="IPR019926">
    <property type="entry name" value="Ribosomal_uL3_CS"/>
</dbReference>
<evidence type="ECO:0000256" key="5">
    <source>
        <dbReference type="ARBA" id="ARBA00023274"/>
    </source>
</evidence>
<organism evidence="10 11">
    <name type="scientific">Candidatus Dojkabacteria bacterium</name>
    <dbReference type="NCBI Taxonomy" id="2099670"/>
    <lineage>
        <taxon>Bacteria</taxon>
        <taxon>Candidatus Dojkabacteria</taxon>
    </lineage>
</organism>
<gene>
    <name evidence="10" type="primary">rplC</name>
    <name evidence="10" type="ORF">KC669_04745</name>
</gene>
<dbReference type="Proteomes" id="UP000714915">
    <property type="component" value="Unassembled WGS sequence"/>
</dbReference>
<comment type="function">
    <text evidence="8">One of the primary rRNA binding proteins, it binds directly near the 3'-end of the 23S rRNA, where it nucleates assembly of the 50S subunit.</text>
</comment>
<evidence type="ECO:0000256" key="3">
    <source>
        <dbReference type="ARBA" id="ARBA00022884"/>
    </source>
</evidence>
<dbReference type="Gene3D" id="2.40.30.10">
    <property type="entry name" value="Translation factors"/>
    <property type="match status" value="1"/>
</dbReference>
<evidence type="ECO:0000256" key="8">
    <source>
        <dbReference type="RuleBase" id="RU003906"/>
    </source>
</evidence>
<evidence type="ECO:0000256" key="2">
    <source>
        <dbReference type="ARBA" id="ARBA00022730"/>
    </source>
</evidence>
<dbReference type="InterPro" id="IPR019927">
    <property type="entry name" value="Ribosomal_uL3_bac/org-type"/>
</dbReference>
<evidence type="ECO:0000313" key="10">
    <source>
        <dbReference type="EMBL" id="MCA9387315.1"/>
    </source>
</evidence>
<evidence type="ECO:0000256" key="1">
    <source>
        <dbReference type="ARBA" id="ARBA00006540"/>
    </source>
</evidence>
<dbReference type="GO" id="GO:0006412">
    <property type="term" value="P:translation"/>
    <property type="evidence" value="ECO:0007669"/>
    <property type="project" value="UniProtKB-UniRule"/>
</dbReference>
<name>A0A955LBU4_9BACT</name>
<reference evidence="10" key="2">
    <citation type="journal article" date="2021" name="Microbiome">
        <title>Successional dynamics and alternative stable states in a saline activated sludge microbial community over 9 years.</title>
        <authorList>
            <person name="Wang Y."/>
            <person name="Ye J."/>
            <person name="Ju F."/>
            <person name="Liu L."/>
            <person name="Boyd J.A."/>
            <person name="Deng Y."/>
            <person name="Parks D.H."/>
            <person name="Jiang X."/>
            <person name="Yin X."/>
            <person name="Woodcroft B.J."/>
            <person name="Tyson G.W."/>
            <person name="Hugenholtz P."/>
            <person name="Polz M.F."/>
            <person name="Zhang T."/>
        </authorList>
    </citation>
    <scope>NUCLEOTIDE SEQUENCE</scope>
    <source>
        <strain evidence="10">HKST-UBA09</strain>
    </source>
</reference>
<keyword evidence="2 8" id="KW-0699">rRNA-binding</keyword>
<comment type="similarity">
    <text evidence="1 7">Belongs to the universal ribosomal protein uL3 family.</text>
</comment>
<sequence>LKADIFTEGDLVDVAGVSKGKGFQGVMKRWNFKGGKRTHGQSDRERAPGSIGSGTTVGRVVKGKKMAGRMGRENVTIKQLKVVEVDSANEIVAVSGAIPGFNGSYVVIKESFFNKNNK</sequence>
<dbReference type="PANTHER" id="PTHR11229">
    <property type="entry name" value="50S RIBOSOMAL PROTEIN L3"/>
    <property type="match status" value="1"/>
</dbReference>
<evidence type="ECO:0000256" key="7">
    <source>
        <dbReference type="RuleBase" id="RU003905"/>
    </source>
</evidence>
<dbReference type="InterPro" id="IPR009000">
    <property type="entry name" value="Transl_B-barrel_sf"/>
</dbReference>
<evidence type="ECO:0000313" key="11">
    <source>
        <dbReference type="Proteomes" id="UP000714915"/>
    </source>
</evidence>
<dbReference type="GO" id="GO:0003735">
    <property type="term" value="F:structural constituent of ribosome"/>
    <property type="evidence" value="ECO:0007669"/>
    <property type="project" value="UniProtKB-UniRule"/>
</dbReference>
<feature type="region of interest" description="Disordered" evidence="9">
    <location>
        <begin position="32"/>
        <end position="55"/>
    </location>
</feature>
<evidence type="ECO:0000256" key="9">
    <source>
        <dbReference type="SAM" id="MobiDB-lite"/>
    </source>
</evidence>
<dbReference type="SUPFAM" id="SSF50447">
    <property type="entry name" value="Translation proteins"/>
    <property type="match status" value="1"/>
</dbReference>
<evidence type="ECO:0000256" key="6">
    <source>
        <dbReference type="NCBIfam" id="TIGR03625"/>
    </source>
</evidence>
<protein>
    <recommendedName>
        <fullName evidence="6 8">50S ribosomal protein L3</fullName>
    </recommendedName>
</protein>
<evidence type="ECO:0000256" key="4">
    <source>
        <dbReference type="ARBA" id="ARBA00022980"/>
    </source>
</evidence>